<proteinExistence type="inferred from homology"/>
<dbReference type="HOGENOM" id="CLU_013049_0_1_14"/>
<dbReference type="Pfam" id="PF12161">
    <property type="entry name" value="HsdM_N"/>
    <property type="match status" value="1"/>
</dbReference>
<dbReference type="GO" id="GO:0008170">
    <property type="term" value="F:N-methyltransferase activity"/>
    <property type="evidence" value="ECO:0007669"/>
    <property type="project" value="InterPro"/>
</dbReference>
<dbReference type="EMBL" id="CP002077">
    <property type="protein sequence ID" value="ADK86709.1"/>
    <property type="molecule type" value="Genomic_DNA"/>
</dbReference>
<evidence type="ECO:0000259" key="8">
    <source>
        <dbReference type="Pfam" id="PF02384"/>
    </source>
</evidence>
<dbReference type="EC" id="2.1.1.72" evidence="2"/>
<dbReference type="PATRIC" id="fig|722438.3.peg.381"/>
<comment type="similarity">
    <text evidence="1">Belongs to the N(4)/N(6)-methyltransferase family.</text>
</comment>
<evidence type="ECO:0000256" key="6">
    <source>
        <dbReference type="ARBA" id="ARBA00022747"/>
    </source>
</evidence>
<accession>A0A0H3DLQ8</accession>
<dbReference type="RefSeq" id="WP_014325473.1">
    <property type="nucleotide sequence ID" value="NZ_CP010546.1"/>
</dbReference>
<keyword evidence="4 10" id="KW-0808">Transferase</keyword>
<sequence length="543" mass="61945">MEKKRTEQRNGVEKKIWEIADKLRGTIDGWDFKSYVLIGLFYRFLSENLCKYFNDSERRNNPDFSYENLTDDYEAIDALKDAAIASKGFFIKPSQLFQNVVKSIRENKNNEDLNTTLRDIFDDIEKSTELGDGRSKESFKGLFKDFNVSEVKLGSTLTIRTEKLKELLTSIDTMELDEFEKNSIDAFGDAYEFLISMYAQNAGKSGGEFFTPQDVSELLARIAIGKKDTVDDVYDMACGSGSLLLQVIKVLGKEKTSLVSYYGQEINHTTYNLCRMNMILHNIDYANFNIINADTLTTKEWEKHYVNCSNENGFEVVVSNPPYSISWAGDKKSNLVSDVRFKDAGTLAPNSKADLAFVLHALYVLGQEGTAAIVCFPGILYREGKEQTIRKYLVDQNFVDAVIQLPSNLFSTTSIATSILVLKKNRDKKDPIFFIDGSNEFVREKKNNRLSPKNIEKIVDCFNSKKEEANFAKAVERDKIRESNYDLTVGKYVNSEAEKEELDIKVLNHSIDEIVDKQKDLRTKIKDIIQDIKVDFDNIDINN</sequence>
<dbReference type="Pfam" id="PF02384">
    <property type="entry name" value="N6_Mtase"/>
    <property type="match status" value="1"/>
</dbReference>
<dbReference type="NCBIfam" id="TIGR00497">
    <property type="entry name" value="hsdM"/>
    <property type="match status" value="1"/>
</dbReference>
<dbReference type="Proteomes" id="UP000007756">
    <property type="component" value="Chromosome"/>
</dbReference>
<name>A0A0H3DLQ8_MYCPB</name>
<evidence type="ECO:0000256" key="7">
    <source>
        <dbReference type="ARBA" id="ARBA00047942"/>
    </source>
</evidence>
<dbReference type="GO" id="GO:0003677">
    <property type="term" value="F:DNA binding"/>
    <property type="evidence" value="ECO:0007669"/>
    <property type="project" value="InterPro"/>
</dbReference>
<dbReference type="PaxDb" id="722438-MPNE_0396"/>
<dbReference type="PROSITE" id="PS00092">
    <property type="entry name" value="N6_MTASE"/>
    <property type="match status" value="1"/>
</dbReference>
<dbReference type="Gene3D" id="3.40.50.150">
    <property type="entry name" value="Vaccinia Virus protein VP39"/>
    <property type="match status" value="1"/>
</dbReference>
<dbReference type="GO" id="GO:0009007">
    <property type="term" value="F:site-specific DNA-methyltransferase (adenine-specific) activity"/>
    <property type="evidence" value="ECO:0007669"/>
    <property type="project" value="UniProtKB-EC"/>
</dbReference>
<dbReference type="AlphaFoldDB" id="A0A0H3DLQ8"/>
<dbReference type="KEGG" id="mpj:MPNE_0396"/>
<feature type="domain" description="N6 adenine-specific DNA methyltransferase N-terminal" evidence="9">
    <location>
        <begin position="13"/>
        <end position="169"/>
    </location>
</feature>
<evidence type="ECO:0000256" key="2">
    <source>
        <dbReference type="ARBA" id="ARBA00011900"/>
    </source>
</evidence>
<dbReference type="GO" id="GO:0009307">
    <property type="term" value="P:DNA restriction-modification system"/>
    <property type="evidence" value="ECO:0007669"/>
    <property type="project" value="UniProtKB-KW"/>
</dbReference>
<dbReference type="PRINTS" id="PR00507">
    <property type="entry name" value="N12N6MTFRASE"/>
</dbReference>
<dbReference type="InterPro" id="IPR004546">
    <property type="entry name" value="Restrct_endonuc_T1M"/>
</dbReference>
<dbReference type="GO" id="GO:0032259">
    <property type="term" value="P:methylation"/>
    <property type="evidence" value="ECO:0007669"/>
    <property type="project" value="UniProtKB-KW"/>
</dbReference>
<protein>
    <recommendedName>
        <fullName evidence="2">site-specific DNA-methyltransferase (adenine-specific)</fullName>
        <ecNumber evidence="2">2.1.1.72</ecNumber>
    </recommendedName>
</protein>
<evidence type="ECO:0000256" key="5">
    <source>
        <dbReference type="ARBA" id="ARBA00022691"/>
    </source>
</evidence>
<dbReference type="Gene3D" id="1.20.1260.30">
    <property type="match status" value="1"/>
</dbReference>
<dbReference type="InterPro" id="IPR051537">
    <property type="entry name" value="DNA_Adenine_Mtase"/>
</dbReference>
<gene>
    <name evidence="10" type="primary">hsdM</name>
    <name evidence="10" type="ordered locus">MPNE_0396</name>
</gene>
<dbReference type="eggNOG" id="COG0286">
    <property type="taxonomic scope" value="Bacteria"/>
</dbReference>
<reference evidence="10 11" key="1">
    <citation type="journal article" date="2010" name="Appl. Environ. Microbiol.">
        <title>Targeted chromosomal knockouts in Mycoplasma pneumoniae.</title>
        <authorList>
            <person name="Krishnakumar R."/>
            <person name="Assad-Garcia N."/>
            <person name="Benders G.A."/>
            <person name="Phan Q."/>
            <person name="Montague M.G."/>
            <person name="Glass J.I."/>
        </authorList>
    </citation>
    <scope>NUCLEOTIDE SEQUENCE [LARGE SCALE GENOMIC DNA]</scope>
    <source>
        <strain evidence="11">ATCC 15531 / DSM 22911 / NBRC 14401 / NCTC 10119 / FH</strain>
    </source>
</reference>
<dbReference type="InterPro" id="IPR038333">
    <property type="entry name" value="T1MK-like_N_sf"/>
</dbReference>
<dbReference type="InterPro" id="IPR003356">
    <property type="entry name" value="DNA_methylase_A-5"/>
</dbReference>
<keyword evidence="5" id="KW-0949">S-adenosyl-L-methionine</keyword>
<feature type="domain" description="DNA methylase adenine-specific" evidence="8">
    <location>
        <begin position="183"/>
        <end position="500"/>
    </location>
</feature>
<dbReference type="STRING" id="722438.F539_01915"/>
<evidence type="ECO:0000256" key="3">
    <source>
        <dbReference type="ARBA" id="ARBA00022603"/>
    </source>
</evidence>
<organism evidence="10 11">
    <name type="scientific">Mycoplasmoides pneumoniae (strain ATCC 15531 / DSM 23978 / CIP 103766 / NBRC 14401 / NCTC 10119 / FH)</name>
    <name type="common">Mycoplasma pneumoniae</name>
    <dbReference type="NCBI Taxonomy" id="722438"/>
    <lineage>
        <taxon>Bacteria</taxon>
        <taxon>Bacillati</taxon>
        <taxon>Mycoplasmatota</taxon>
        <taxon>Mycoplasmoidales</taxon>
        <taxon>Mycoplasmoidaceae</taxon>
        <taxon>Mycoplasmoides</taxon>
    </lineage>
</organism>
<dbReference type="SMR" id="A0A0H3DLQ8"/>
<evidence type="ECO:0000259" key="9">
    <source>
        <dbReference type="Pfam" id="PF12161"/>
    </source>
</evidence>
<evidence type="ECO:0000313" key="11">
    <source>
        <dbReference type="Proteomes" id="UP000007756"/>
    </source>
</evidence>
<evidence type="ECO:0000313" key="10">
    <source>
        <dbReference type="EMBL" id="ADK86709.1"/>
    </source>
</evidence>
<keyword evidence="6" id="KW-0680">Restriction system</keyword>
<evidence type="ECO:0000256" key="4">
    <source>
        <dbReference type="ARBA" id="ARBA00022679"/>
    </source>
</evidence>
<dbReference type="REBASE" id="27115">
    <property type="entry name" value="M.MpnFHORF396P"/>
</dbReference>
<comment type="catalytic activity">
    <reaction evidence="7">
        <text>a 2'-deoxyadenosine in DNA + S-adenosyl-L-methionine = an N(6)-methyl-2'-deoxyadenosine in DNA + S-adenosyl-L-homocysteine + H(+)</text>
        <dbReference type="Rhea" id="RHEA:15197"/>
        <dbReference type="Rhea" id="RHEA-COMP:12418"/>
        <dbReference type="Rhea" id="RHEA-COMP:12419"/>
        <dbReference type="ChEBI" id="CHEBI:15378"/>
        <dbReference type="ChEBI" id="CHEBI:57856"/>
        <dbReference type="ChEBI" id="CHEBI:59789"/>
        <dbReference type="ChEBI" id="CHEBI:90615"/>
        <dbReference type="ChEBI" id="CHEBI:90616"/>
        <dbReference type="EC" id="2.1.1.72"/>
    </reaction>
</comment>
<dbReference type="InterPro" id="IPR002052">
    <property type="entry name" value="DNA_methylase_N6_adenine_CS"/>
</dbReference>
<dbReference type="InterPro" id="IPR022749">
    <property type="entry name" value="D12N6_MeTrfase_N"/>
</dbReference>
<dbReference type="PANTHER" id="PTHR42933">
    <property type="entry name" value="SLR6095 PROTEIN"/>
    <property type="match status" value="1"/>
</dbReference>
<dbReference type="GeneID" id="66609002"/>
<keyword evidence="3 10" id="KW-0489">Methyltransferase</keyword>
<dbReference type="SUPFAM" id="SSF53335">
    <property type="entry name" value="S-adenosyl-L-methionine-dependent methyltransferases"/>
    <property type="match status" value="1"/>
</dbReference>
<evidence type="ECO:0000256" key="1">
    <source>
        <dbReference type="ARBA" id="ARBA00006594"/>
    </source>
</evidence>
<dbReference type="PANTHER" id="PTHR42933:SF1">
    <property type="entry name" value="SITE-SPECIFIC DNA-METHYLTRANSFERASE (ADENINE-SPECIFIC)"/>
    <property type="match status" value="1"/>
</dbReference>
<dbReference type="InterPro" id="IPR029063">
    <property type="entry name" value="SAM-dependent_MTases_sf"/>
</dbReference>